<evidence type="ECO:0000256" key="4">
    <source>
        <dbReference type="ARBA" id="ARBA00012766"/>
    </source>
</evidence>
<comment type="function">
    <text evidence="13">Monofunctional pyrimidine deaminase involved in the riboflavin biosynthesis pathway. Also has a reductase domain that lacks catalytically essential substrate-binding residues.</text>
</comment>
<name>A0AAV9I984_9RHOD</name>
<dbReference type="PROSITE" id="PS51747">
    <property type="entry name" value="CYT_DCMP_DEAMINASES_2"/>
    <property type="match status" value="1"/>
</dbReference>
<keyword evidence="7" id="KW-0479">Metal-binding</keyword>
<proteinExistence type="predicted"/>
<evidence type="ECO:0000256" key="11">
    <source>
        <dbReference type="ARBA" id="ARBA00023002"/>
    </source>
</evidence>
<keyword evidence="12" id="KW-0511">Multifunctional enzyme</keyword>
<dbReference type="PROSITE" id="PS00903">
    <property type="entry name" value="CYT_DCMP_DEAMINASES_1"/>
    <property type="match status" value="1"/>
</dbReference>
<dbReference type="Pfam" id="PF00383">
    <property type="entry name" value="dCMP_cyt_deam_1"/>
    <property type="match status" value="1"/>
</dbReference>
<dbReference type="InterPro" id="IPR004794">
    <property type="entry name" value="Eubact_RibD"/>
</dbReference>
<evidence type="ECO:0000256" key="1">
    <source>
        <dbReference type="ARBA" id="ARBA00001947"/>
    </source>
</evidence>
<keyword evidence="6" id="KW-0686">Riboflavin biosynthesis</keyword>
<dbReference type="Gene3D" id="3.40.430.10">
    <property type="entry name" value="Dihydrofolate Reductase, subunit A"/>
    <property type="match status" value="1"/>
</dbReference>
<dbReference type="GO" id="GO:0008835">
    <property type="term" value="F:diaminohydroxyphosphoribosylaminopyrimidine deaminase activity"/>
    <property type="evidence" value="ECO:0007669"/>
    <property type="project" value="UniProtKB-EC"/>
</dbReference>
<keyword evidence="17" id="KW-1185">Reference proteome</keyword>
<dbReference type="GO" id="GO:0008703">
    <property type="term" value="F:5-amino-6-(5-phosphoribosylamino)uracil reductase activity"/>
    <property type="evidence" value="ECO:0007669"/>
    <property type="project" value="UniProtKB-EC"/>
</dbReference>
<evidence type="ECO:0000259" key="15">
    <source>
        <dbReference type="PROSITE" id="PS51747"/>
    </source>
</evidence>
<keyword evidence="11" id="KW-0560">Oxidoreductase</keyword>
<sequence length="407" mass="44640">MVAPNSLSTDVDEKYLKRSIELAKIAAGNTRPNPLVGCVVLSKEGKIVGEGYHPMAGLPHAEVFALEEAGDRAREGTLYVNLEPCNHVGRTPPCTEAILRSGISRVVVGMVDPDPRTSGNGIRRLRSHGVEVVVGVEERACRELNAGFYLRMKWHKPLAIFKYAMSLDGRIATSSGSSKWISNEKSRQAVHLLRSQVDAIIVGGNTIRKDDPHLTVRLAGDQKDARLGQNSYLANAQLSKSELGTRLHPLRVVVSSSMNLPMNARVFEDQDRYPTMVITKKSSGLEENKKILRSKGISVIEVDTPSISPPQVLDCLYEWGALQVLWECGGLLASKALEQDCIHKVVTFIAPKIVGGVASPSPFTSFEIETMSEAIHLHSLRYQKIDEDFMVEGYLPSVNSVIFDNAS</sequence>
<dbReference type="InterPro" id="IPR011549">
    <property type="entry name" value="RibD_C"/>
</dbReference>
<keyword evidence="10" id="KW-0521">NADP</keyword>
<dbReference type="InterPro" id="IPR016193">
    <property type="entry name" value="Cytidine_deaminase-like"/>
</dbReference>
<dbReference type="InterPro" id="IPR050765">
    <property type="entry name" value="Riboflavin_Biosynth_HTPR"/>
</dbReference>
<evidence type="ECO:0000256" key="2">
    <source>
        <dbReference type="ARBA" id="ARBA00004882"/>
    </source>
</evidence>
<evidence type="ECO:0000256" key="12">
    <source>
        <dbReference type="ARBA" id="ARBA00023268"/>
    </source>
</evidence>
<dbReference type="PIRSF" id="PIRSF006769">
    <property type="entry name" value="RibD"/>
    <property type="match status" value="1"/>
</dbReference>
<protein>
    <recommendedName>
        <fullName evidence="14">Riboflavin biosynthesis protein PYRD, chloroplastic</fullName>
        <ecNumber evidence="5">1.1.1.193</ecNumber>
        <ecNumber evidence="4">3.5.4.26</ecNumber>
    </recommendedName>
</protein>
<evidence type="ECO:0000313" key="17">
    <source>
        <dbReference type="Proteomes" id="UP001300502"/>
    </source>
</evidence>
<evidence type="ECO:0000256" key="7">
    <source>
        <dbReference type="ARBA" id="ARBA00022723"/>
    </source>
</evidence>
<dbReference type="NCBIfam" id="TIGR00326">
    <property type="entry name" value="eubact_ribD"/>
    <property type="match status" value="1"/>
</dbReference>
<dbReference type="InterPro" id="IPR016192">
    <property type="entry name" value="APOBEC/CMP_deaminase_Zn-bd"/>
</dbReference>
<dbReference type="Proteomes" id="UP001300502">
    <property type="component" value="Unassembled WGS sequence"/>
</dbReference>
<dbReference type="GO" id="GO:0050661">
    <property type="term" value="F:NADP binding"/>
    <property type="evidence" value="ECO:0007669"/>
    <property type="project" value="InterPro"/>
</dbReference>
<dbReference type="GO" id="GO:0008270">
    <property type="term" value="F:zinc ion binding"/>
    <property type="evidence" value="ECO:0007669"/>
    <property type="project" value="InterPro"/>
</dbReference>
<dbReference type="FunFam" id="3.40.140.10:FF:000025">
    <property type="entry name" value="Riboflavin biosynthesis protein RibD"/>
    <property type="match status" value="1"/>
</dbReference>
<dbReference type="GO" id="GO:0009231">
    <property type="term" value="P:riboflavin biosynthetic process"/>
    <property type="evidence" value="ECO:0007669"/>
    <property type="project" value="UniProtKB-KW"/>
</dbReference>
<evidence type="ECO:0000256" key="8">
    <source>
        <dbReference type="ARBA" id="ARBA00022801"/>
    </source>
</evidence>
<dbReference type="Gene3D" id="3.40.140.10">
    <property type="entry name" value="Cytidine Deaminase, domain 2"/>
    <property type="match status" value="1"/>
</dbReference>
<dbReference type="Pfam" id="PF01872">
    <property type="entry name" value="RibD_C"/>
    <property type="match status" value="1"/>
</dbReference>
<keyword evidence="9" id="KW-0862">Zinc</keyword>
<evidence type="ECO:0000256" key="3">
    <source>
        <dbReference type="ARBA" id="ARBA00004910"/>
    </source>
</evidence>
<evidence type="ECO:0000313" key="16">
    <source>
        <dbReference type="EMBL" id="KAK4523834.1"/>
    </source>
</evidence>
<dbReference type="SUPFAM" id="SSF53927">
    <property type="entry name" value="Cytidine deaminase-like"/>
    <property type="match status" value="1"/>
</dbReference>
<evidence type="ECO:0000256" key="6">
    <source>
        <dbReference type="ARBA" id="ARBA00022619"/>
    </source>
</evidence>
<comment type="caution">
    <text evidence="16">The sequence shown here is derived from an EMBL/GenBank/DDBJ whole genome shotgun (WGS) entry which is preliminary data.</text>
</comment>
<evidence type="ECO:0000256" key="14">
    <source>
        <dbReference type="ARBA" id="ARBA00070721"/>
    </source>
</evidence>
<feature type="domain" description="CMP/dCMP-type deaminase" evidence="15">
    <location>
        <begin position="10"/>
        <end position="133"/>
    </location>
</feature>
<dbReference type="CDD" id="cd01284">
    <property type="entry name" value="Riboflavin_deaminase-reductase"/>
    <property type="match status" value="1"/>
</dbReference>
<dbReference type="EC" id="3.5.4.26" evidence="4"/>
<dbReference type="SUPFAM" id="SSF53597">
    <property type="entry name" value="Dihydrofolate reductase-like"/>
    <property type="match status" value="1"/>
</dbReference>
<evidence type="ECO:0000256" key="5">
    <source>
        <dbReference type="ARBA" id="ARBA00013173"/>
    </source>
</evidence>
<reference evidence="16 17" key="1">
    <citation type="submission" date="2022-07" db="EMBL/GenBank/DDBJ databases">
        <title>Genome-wide signatures of adaptation to extreme environments.</title>
        <authorList>
            <person name="Cho C.H."/>
            <person name="Yoon H.S."/>
        </authorList>
    </citation>
    <scope>NUCLEOTIDE SEQUENCE [LARGE SCALE GENOMIC DNA]</scope>
    <source>
        <strain evidence="16 17">108.79 E11</strain>
    </source>
</reference>
<dbReference type="InterPro" id="IPR002734">
    <property type="entry name" value="RibDG_C"/>
</dbReference>
<dbReference type="PANTHER" id="PTHR38011:SF7">
    <property type="entry name" value="2,5-DIAMINO-6-RIBOSYLAMINO-4(3H)-PYRIMIDINONE 5'-PHOSPHATE REDUCTASE"/>
    <property type="match status" value="1"/>
</dbReference>
<gene>
    <name evidence="16" type="ORF">GAYE_SCF00G1730</name>
</gene>
<comment type="pathway">
    <text evidence="2">Cofactor biosynthesis; riboflavin biosynthesis; 5-amino-6-(D-ribitylamino)uracil from GTP: step 2/4.</text>
</comment>
<dbReference type="EC" id="1.1.1.193" evidence="5"/>
<organism evidence="16 17">
    <name type="scientific">Galdieria yellowstonensis</name>
    <dbReference type="NCBI Taxonomy" id="3028027"/>
    <lineage>
        <taxon>Eukaryota</taxon>
        <taxon>Rhodophyta</taxon>
        <taxon>Bangiophyceae</taxon>
        <taxon>Galdieriales</taxon>
        <taxon>Galdieriaceae</taxon>
        <taxon>Galdieria</taxon>
    </lineage>
</organism>
<evidence type="ECO:0000256" key="10">
    <source>
        <dbReference type="ARBA" id="ARBA00022857"/>
    </source>
</evidence>
<dbReference type="AlphaFoldDB" id="A0AAV9I984"/>
<evidence type="ECO:0000256" key="9">
    <source>
        <dbReference type="ARBA" id="ARBA00022833"/>
    </source>
</evidence>
<dbReference type="InterPro" id="IPR002125">
    <property type="entry name" value="CMP_dCMP_dom"/>
</dbReference>
<dbReference type="EMBL" id="JANCYU010000020">
    <property type="protein sequence ID" value="KAK4523834.1"/>
    <property type="molecule type" value="Genomic_DNA"/>
</dbReference>
<dbReference type="InterPro" id="IPR024072">
    <property type="entry name" value="DHFR-like_dom_sf"/>
</dbReference>
<accession>A0AAV9I984</accession>
<dbReference type="PANTHER" id="PTHR38011">
    <property type="entry name" value="DIHYDROFOLATE REDUCTASE FAMILY PROTEIN (AFU_ORTHOLOGUE AFUA_8G06820)"/>
    <property type="match status" value="1"/>
</dbReference>
<comment type="pathway">
    <text evidence="3">Cofactor biosynthesis; riboflavin biosynthesis; 5-amino-6-(D-ribitylamino)uracil from GTP: step 3/4.</text>
</comment>
<evidence type="ECO:0000256" key="13">
    <source>
        <dbReference type="ARBA" id="ARBA00058389"/>
    </source>
</evidence>
<dbReference type="NCBIfam" id="TIGR00227">
    <property type="entry name" value="ribD_Cterm"/>
    <property type="match status" value="1"/>
</dbReference>
<comment type="cofactor">
    <cofactor evidence="1">
        <name>Zn(2+)</name>
        <dbReference type="ChEBI" id="CHEBI:29105"/>
    </cofactor>
</comment>
<keyword evidence="8" id="KW-0378">Hydrolase</keyword>